<keyword evidence="3" id="KW-0472">Membrane</keyword>
<evidence type="ECO:0000313" key="4">
    <source>
        <dbReference type="EMBL" id="MFB9521884.1"/>
    </source>
</evidence>
<organism evidence="4 5">
    <name type="scientific">Streptomyces cremeus</name>
    <dbReference type="NCBI Taxonomy" id="66881"/>
    <lineage>
        <taxon>Bacteria</taxon>
        <taxon>Bacillati</taxon>
        <taxon>Actinomycetota</taxon>
        <taxon>Actinomycetes</taxon>
        <taxon>Kitasatosporales</taxon>
        <taxon>Streptomycetaceae</taxon>
        <taxon>Streptomyces</taxon>
    </lineage>
</organism>
<keyword evidence="1" id="KW-0805">Transcription regulation</keyword>
<feature type="transmembrane region" description="Helical" evidence="3">
    <location>
        <begin position="115"/>
        <end position="134"/>
    </location>
</feature>
<feature type="transmembrane region" description="Helical" evidence="3">
    <location>
        <begin position="237"/>
        <end position="258"/>
    </location>
</feature>
<evidence type="ECO:0000313" key="5">
    <source>
        <dbReference type="Proteomes" id="UP001589718"/>
    </source>
</evidence>
<sequence>MTTEHLTDDLLIRLARSRPETPPEDPEPHLAACADCRDRMAQWRTIGAAVRARAEERTVAPPSFDVLLGAALAREPEPRAPSAAVPAGPPAEVRGAWRTAWQLLSRQFLLLPRSWAPLSAATLLGAALLVSSHAPGEAGPAVFGAVVGLQVLLGALLVVAPRRDPRSELLFTLPVPPATVFLARLTVVMGVDVALALVCSALVSEPAGWTRVVSVWLGPSLLAAAGALALAVRFAPAVGATAGGAVWLLGVLSGPQRLVTTPLTGVLDPLLSTTVWTVLLAAVLLGWAVRVMRSFLPPAQPE</sequence>
<dbReference type="Proteomes" id="UP001589718">
    <property type="component" value="Unassembled WGS sequence"/>
</dbReference>
<feature type="transmembrane region" description="Helical" evidence="3">
    <location>
        <begin position="209"/>
        <end position="230"/>
    </location>
</feature>
<keyword evidence="3" id="KW-1133">Transmembrane helix</keyword>
<proteinExistence type="predicted"/>
<evidence type="ECO:0000256" key="3">
    <source>
        <dbReference type="SAM" id="Phobius"/>
    </source>
</evidence>
<evidence type="ECO:0000256" key="2">
    <source>
        <dbReference type="ARBA" id="ARBA00023163"/>
    </source>
</evidence>
<keyword evidence="3" id="KW-0812">Transmembrane</keyword>
<dbReference type="Gene3D" id="1.10.10.1320">
    <property type="entry name" value="Anti-sigma factor, zinc-finger domain"/>
    <property type="match status" value="1"/>
</dbReference>
<keyword evidence="2" id="KW-0804">Transcription</keyword>
<accession>A0ABV5PFA1</accession>
<feature type="transmembrane region" description="Helical" evidence="3">
    <location>
        <begin position="181"/>
        <end position="203"/>
    </location>
</feature>
<evidence type="ECO:0000256" key="1">
    <source>
        <dbReference type="ARBA" id="ARBA00023015"/>
    </source>
</evidence>
<dbReference type="RefSeq" id="WP_345228637.1">
    <property type="nucleotide sequence ID" value="NZ_BAAAXE010000015.1"/>
</dbReference>
<feature type="transmembrane region" description="Helical" evidence="3">
    <location>
        <begin position="270"/>
        <end position="289"/>
    </location>
</feature>
<name>A0ABV5PFA1_STRCM</name>
<dbReference type="EMBL" id="JBHMCR010000009">
    <property type="protein sequence ID" value="MFB9521884.1"/>
    <property type="molecule type" value="Genomic_DNA"/>
</dbReference>
<keyword evidence="5" id="KW-1185">Reference proteome</keyword>
<dbReference type="InterPro" id="IPR041916">
    <property type="entry name" value="Anti_sigma_zinc_sf"/>
</dbReference>
<feature type="transmembrane region" description="Helical" evidence="3">
    <location>
        <begin position="140"/>
        <end position="160"/>
    </location>
</feature>
<reference evidence="4 5" key="1">
    <citation type="submission" date="2024-09" db="EMBL/GenBank/DDBJ databases">
        <authorList>
            <person name="Sun Q."/>
            <person name="Mori K."/>
        </authorList>
    </citation>
    <scope>NUCLEOTIDE SEQUENCE [LARGE SCALE GENOMIC DNA]</scope>
    <source>
        <strain evidence="4 5">JCM 4362</strain>
    </source>
</reference>
<protein>
    <submittedName>
        <fullName evidence="4">Anti-sigma factor family protein</fullName>
    </submittedName>
</protein>
<comment type="caution">
    <text evidence="4">The sequence shown here is derived from an EMBL/GenBank/DDBJ whole genome shotgun (WGS) entry which is preliminary data.</text>
</comment>
<gene>
    <name evidence="4" type="ORF">ACFFTU_18220</name>
</gene>